<dbReference type="InterPro" id="IPR015943">
    <property type="entry name" value="WD40/YVTN_repeat-like_dom_sf"/>
</dbReference>
<dbReference type="AlphaFoldDB" id="L8H276"/>
<feature type="domain" description="BCAS3" evidence="3">
    <location>
        <begin position="526"/>
        <end position="574"/>
    </location>
</feature>
<dbReference type="InterPro" id="IPR036322">
    <property type="entry name" value="WD40_repeat_dom_sf"/>
</dbReference>
<dbReference type="GeneID" id="14920104"/>
<dbReference type="EMBL" id="KB007933">
    <property type="protein sequence ID" value="ELR19327.1"/>
    <property type="molecule type" value="Genomic_DNA"/>
</dbReference>
<keyword evidence="6" id="KW-1185">Reference proteome</keyword>
<dbReference type="InterPro" id="IPR045142">
    <property type="entry name" value="BCAS3-like"/>
</dbReference>
<dbReference type="InterPro" id="IPR022175">
    <property type="entry name" value="BCAS3_dom"/>
</dbReference>
<accession>L8H276</accession>
<dbReference type="PANTHER" id="PTHR13268:SF0">
    <property type="entry name" value="BCAS3 MICROTUBULE ASSOCIATED CELL MIGRATION FACTOR"/>
    <property type="match status" value="1"/>
</dbReference>
<feature type="compositionally biased region" description="Low complexity" evidence="2">
    <location>
        <begin position="661"/>
        <end position="680"/>
    </location>
</feature>
<name>L8H276_ACACF</name>
<proteinExistence type="predicted"/>
<dbReference type="OMA" id="ITHAHIC"/>
<evidence type="ECO:0000256" key="2">
    <source>
        <dbReference type="SAM" id="MobiDB-lite"/>
    </source>
</evidence>
<dbReference type="OrthoDB" id="25778at2759"/>
<feature type="region of interest" description="Disordered" evidence="2">
    <location>
        <begin position="511"/>
        <end position="537"/>
    </location>
</feature>
<dbReference type="Pfam" id="PF21034">
    <property type="entry name" value="BCAS3_WD40"/>
    <property type="match status" value="1"/>
</dbReference>
<evidence type="ECO:0000256" key="1">
    <source>
        <dbReference type="ARBA" id="ARBA00004329"/>
    </source>
</evidence>
<protein>
    <submittedName>
        <fullName evidence="5">Uncharacterized protein</fullName>
    </submittedName>
</protein>
<organism evidence="5 6">
    <name type="scientific">Acanthamoeba castellanii (strain ATCC 30010 / Neff)</name>
    <dbReference type="NCBI Taxonomy" id="1257118"/>
    <lineage>
        <taxon>Eukaryota</taxon>
        <taxon>Amoebozoa</taxon>
        <taxon>Discosea</taxon>
        <taxon>Longamoebia</taxon>
        <taxon>Centramoebida</taxon>
        <taxon>Acanthamoebidae</taxon>
        <taxon>Acanthamoeba</taxon>
    </lineage>
</organism>
<evidence type="ECO:0000313" key="5">
    <source>
        <dbReference type="EMBL" id="ELR19327.1"/>
    </source>
</evidence>
<dbReference type="SUPFAM" id="SSF50978">
    <property type="entry name" value="WD40 repeat-like"/>
    <property type="match status" value="1"/>
</dbReference>
<sequence length="697" mass="76931">MSYNGVVAEKRKASEQTYLKSLGTYVSGFSSYIPSGLKKQLSSTQPHDERDKVIWVGFDNYEKGGKSRQCLLLSFVNGFQIWDIEDQPDLICELVSKREGAIKCFKFLQTPPEGTPKGRLTDKHPLIALASAEDSAKFAKTAVKLYSLREQDYINTMRFRSEALHDHIYGFDIVNMNKIFSRPYHPQDPQFLPQMRAYGRSSPSMRTKPSSPSSLIALGPRWLAYPGKKVQSIKDEDPTSNTMDQLVEAAKYLSDVGYKTMSSYFSPESQPAGPAAPALTPEDLANFGNVIVHDVCTGKTVAHFRAHKEPLSYLAFDPSGTLLVTAGAGGYEFNIFQIRPSSGALHENALPLYTLVRGRTSAAITDITFSNDSRWMAVNIYAINPEGGPVNIHTHIPSEPIASHEAPFIFNHPLNPKHMVLSVVERIKQAGLVPEENTTHQPTTAAMITSTPSKMKILVVTHAGILNQYNLRPHGPAPGPDVDPKTLQLTVEPTFYWDVCRRSSWPQLLTRVKSKKAEPADGQPTTKPKEKSSKDPSWLSNVEICTHTPHFRPLWAGPQFTFKTYRKPAHGTLTLSHQLMEPIHEESKIEAKHKPGGTTNSGVLDPSAWGPAEMEEGVPSGSMGRELKDHINQAISTPMRFAEKKTEMVLIDSLVGDYKNGLAGKGSSSSSSSASSSGLGHDSPTDKNLYSYDDEDY</sequence>
<evidence type="ECO:0000259" key="3">
    <source>
        <dbReference type="Pfam" id="PF12490"/>
    </source>
</evidence>
<dbReference type="Proteomes" id="UP000011083">
    <property type="component" value="Unassembled WGS sequence"/>
</dbReference>
<dbReference type="RefSeq" id="XP_004341412.1">
    <property type="nucleotide sequence ID" value="XM_004341364.1"/>
</dbReference>
<gene>
    <name evidence="5" type="ORF">ACA1_265310</name>
</gene>
<comment type="subcellular location">
    <subcellularLocation>
        <location evidence="1">Preautophagosomal structure</location>
    </subcellularLocation>
</comment>
<reference evidence="5 6" key="1">
    <citation type="journal article" date="2013" name="Genome Biol.">
        <title>Genome of Acanthamoeba castellanii highlights extensive lateral gene transfer and early evolution of tyrosine kinase signaling.</title>
        <authorList>
            <person name="Clarke M."/>
            <person name="Lohan A.J."/>
            <person name="Liu B."/>
            <person name="Lagkouvardos I."/>
            <person name="Roy S."/>
            <person name="Zafar N."/>
            <person name="Bertelli C."/>
            <person name="Schilde C."/>
            <person name="Kianianmomeni A."/>
            <person name="Burglin T.R."/>
            <person name="Frech C."/>
            <person name="Turcotte B."/>
            <person name="Kopec K.O."/>
            <person name="Synnott J.M."/>
            <person name="Choo C."/>
            <person name="Paponov I."/>
            <person name="Finkler A."/>
            <person name="Soon Heng Tan C."/>
            <person name="Hutchins A.P."/>
            <person name="Weinmeier T."/>
            <person name="Rattei T."/>
            <person name="Chu J.S."/>
            <person name="Gimenez G."/>
            <person name="Irimia M."/>
            <person name="Rigden D.J."/>
            <person name="Fitzpatrick D.A."/>
            <person name="Lorenzo-Morales J."/>
            <person name="Bateman A."/>
            <person name="Chiu C.H."/>
            <person name="Tang P."/>
            <person name="Hegemann P."/>
            <person name="Fromm H."/>
            <person name="Raoult D."/>
            <person name="Greub G."/>
            <person name="Miranda-Saavedra D."/>
            <person name="Chen N."/>
            <person name="Nash P."/>
            <person name="Ginger M.L."/>
            <person name="Horn M."/>
            <person name="Schaap P."/>
            <person name="Caler L."/>
            <person name="Loftus B."/>
        </authorList>
    </citation>
    <scope>NUCLEOTIDE SEQUENCE [LARGE SCALE GENOMIC DNA]</scope>
    <source>
        <strain evidence="5 6">Neff</strain>
    </source>
</reference>
<feature type="domain" description="BCAS3 WD40" evidence="4">
    <location>
        <begin position="288"/>
        <end position="397"/>
    </location>
</feature>
<dbReference type="Gene3D" id="2.130.10.10">
    <property type="entry name" value="YVTN repeat-like/Quinoprotein amine dehydrogenase"/>
    <property type="match status" value="1"/>
</dbReference>
<feature type="region of interest" description="Disordered" evidence="2">
    <location>
        <begin position="661"/>
        <end position="697"/>
    </location>
</feature>
<dbReference type="VEuPathDB" id="AmoebaDB:ACA1_265310"/>
<dbReference type="InterPro" id="IPR048382">
    <property type="entry name" value="BCAS3_WD40"/>
</dbReference>
<dbReference type="GO" id="GO:0042594">
    <property type="term" value="P:response to starvation"/>
    <property type="evidence" value="ECO:0007669"/>
    <property type="project" value="TreeGrafter"/>
</dbReference>
<dbReference type="Pfam" id="PF12490">
    <property type="entry name" value="BCAS3"/>
    <property type="match status" value="1"/>
</dbReference>
<evidence type="ECO:0000259" key="4">
    <source>
        <dbReference type="Pfam" id="PF21034"/>
    </source>
</evidence>
<dbReference type="GO" id="GO:0006914">
    <property type="term" value="P:autophagy"/>
    <property type="evidence" value="ECO:0007669"/>
    <property type="project" value="InterPro"/>
</dbReference>
<dbReference type="KEGG" id="acan:ACA1_265310"/>
<dbReference type="PANTHER" id="PTHR13268">
    <property type="entry name" value="BREAST CARCINOMA AMPLIFIED SEQUENCE 3"/>
    <property type="match status" value="1"/>
</dbReference>
<evidence type="ECO:0000313" key="6">
    <source>
        <dbReference type="Proteomes" id="UP000011083"/>
    </source>
</evidence>
<feature type="region of interest" description="Disordered" evidence="2">
    <location>
        <begin position="591"/>
        <end position="610"/>
    </location>
</feature>
<dbReference type="GO" id="GO:0000407">
    <property type="term" value="C:phagophore assembly site"/>
    <property type="evidence" value="ECO:0007669"/>
    <property type="project" value="UniProtKB-SubCell"/>
</dbReference>
<dbReference type="STRING" id="1257118.L8H276"/>